<keyword evidence="1" id="KW-1133">Transmembrane helix</keyword>
<proteinExistence type="predicted"/>
<feature type="transmembrane region" description="Helical" evidence="1">
    <location>
        <begin position="322"/>
        <end position="339"/>
    </location>
</feature>
<reference evidence="4 5" key="1">
    <citation type="submission" date="2020-08" db="EMBL/GenBank/DDBJ databases">
        <title>Sequencing the genomes of 1000 actinobacteria strains.</title>
        <authorList>
            <person name="Klenk H.-P."/>
        </authorList>
    </citation>
    <scope>NUCLEOTIDE SEQUENCE [LARGE SCALE GENOMIC DNA]</scope>
    <source>
        <strain evidence="4 5">DSM 45823</strain>
    </source>
</reference>
<sequence length="355" mass="37791">MRRVLWAMAVAVGVSSVVAPFGLPASAAVTGRVTGQGQATAGPAPHAGESIPTYDVVLRIRSDGVVRVRETITYDFQGRKEHGIVRRVPYRIDNRLYGIRNVRTSSSTGAPARAEASRMLHEVRIRVGGRHRMVSGRQAYVIEYDVTGAMTPLPGRVEFRWDAIGTGWDVPIGEVSVRVELPGPAPLKVTCRAGAAGHGGYTRCGGRREDGPSAIDFTQSGLRPHESVLIRAVLPQGAVQAPPPRYARPHFDASWPGRLLFVAGVVAALAVASAGRTVRASRLPARWTGMFLAVTGTLAVGVDIADDVLAHDMWAVSIGDPALAGLGALGAGAALLITIRRRRTAERETVEDQRA</sequence>
<keyword evidence="1" id="KW-0812">Transmembrane</keyword>
<protein>
    <recommendedName>
        <fullName evidence="3">DUF2207 domain-containing protein</fullName>
    </recommendedName>
</protein>
<evidence type="ECO:0000259" key="3">
    <source>
        <dbReference type="Pfam" id="PF09972"/>
    </source>
</evidence>
<dbReference type="Pfam" id="PF09972">
    <property type="entry name" value="DUF2207"/>
    <property type="match status" value="1"/>
</dbReference>
<accession>A0A7W3N590</accession>
<comment type="caution">
    <text evidence="4">The sequence shown here is derived from an EMBL/GenBank/DDBJ whole genome shotgun (WGS) entry which is preliminary data.</text>
</comment>
<evidence type="ECO:0000313" key="5">
    <source>
        <dbReference type="Proteomes" id="UP000539313"/>
    </source>
</evidence>
<keyword evidence="2" id="KW-0732">Signal</keyword>
<dbReference type="RefSeq" id="WP_182708191.1">
    <property type="nucleotide sequence ID" value="NZ_JACJII010000001.1"/>
</dbReference>
<keyword evidence="5" id="KW-1185">Reference proteome</keyword>
<feature type="domain" description="DUF2207" evidence="3">
    <location>
        <begin position="50"/>
        <end position="232"/>
    </location>
</feature>
<dbReference type="EMBL" id="JACJII010000001">
    <property type="protein sequence ID" value="MBA9007717.1"/>
    <property type="molecule type" value="Genomic_DNA"/>
</dbReference>
<feature type="chain" id="PRO_5031397667" description="DUF2207 domain-containing protein" evidence="2">
    <location>
        <begin position="28"/>
        <end position="355"/>
    </location>
</feature>
<evidence type="ECO:0000256" key="2">
    <source>
        <dbReference type="SAM" id="SignalP"/>
    </source>
</evidence>
<dbReference type="Proteomes" id="UP000539313">
    <property type="component" value="Unassembled WGS sequence"/>
</dbReference>
<feature type="transmembrane region" description="Helical" evidence="1">
    <location>
        <begin position="284"/>
        <end position="302"/>
    </location>
</feature>
<dbReference type="InterPro" id="IPR018702">
    <property type="entry name" value="DUF2207"/>
</dbReference>
<evidence type="ECO:0000256" key="1">
    <source>
        <dbReference type="SAM" id="Phobius"/>
    </source>
</evidence>
<dbReference type="AlphaFoldDB" id="A0A7W3N590"/>
<feature type="transmembrane region" description="Helical" evidence="1">
    <location>
        <begin position="255"/>
        <end position="272"/>
    </location>
</feature>
<keyword evidence="1" id="KW-0472">Membrane</keyword>
<name>A0A7W3N590_9ACTN</name>
<evidence type="ECO:0000313" key="4">
    <source>
        <dbReference type="EMBL" id="MBA9007717.1"/>
    </source>
</evidence>
<feature type="signal peptide" evidence="2">
    <location>
        <begin position="1"/>
        <end position="27"/>
    </location>
</feature>
<organism evidence="4 5">
    <name type="scientific">Thermomonospora cellulosilytica</name>
    <dbReference type="NCBI Taxonomy" id="1411118"/>
    <lineage>
        <taxon>Bacteria</taxon>
        <taxon>Bacillati</taxon>
        <taxon>Actinomycetota</taxon>
        <taxon>Actinomycetes</taxon>
        <taxon>Streptosporangiales</taxon>
        <taxon>Thermomonosporaceae</taxon>
        <taxon>Thermomonospora</taxon>
    </lineage>
</organism>
<gene>
    <name evidence="4" type="ORF">HNR21_006599</name>
</gene>